<accession>A0ABU1ND49</accession>
<name>A0ABU1ND49_9BURK</name>
<comment type="similarity">
    <text evidence="1">Belongs to the UPF0065 (bug) family.</text>
</comment>
<dbReference type="PANTHER" id="PTHR42928:SF5">
    <property type="entry name" value="BLR1237 PROTEIN"/>
    <property type="match status" value="1"/>
</dbReference>
<evidence type="ECO:0000256" key="1">
    <source>
        <dbReference type="ARBA" id="ARBA00006987"/>
    </source>
</evidence>
<dbReference type="SUPFAM" id="SSF53850">
    <property type="entry name" value="Periplasmic binding protein-like II"/>
    <property type="match status" value="1"/>
</dbReference>
<comment type="caution">
    <text evidence="3">The sequence shown here is derived from an EMBL/GenBank/DDBJ whole genome shotgun (WGS) entry which is preliminary data.</text>
</comment>
<proteinExistence type="inferred from homology"/>
<sequence length="332" mass="34985">MNVLQYFRSSLWLAGFAALAVASAPAQAQAPAGGAHPLRLIVGFPPGGALDTLARALAEQLRTGGEEQVIVDNRPGAATRISIEYVKRAAPDGRTVLLSSNAPLVIFPMTYRQLAYDVDRDFVPVAHLAEVPTVISAGADRPYKTLPEYVSWVRANPSQGSVGLTNLGGTLHFAVIGMAKTVGVPLTPVAYKGGAPLVTDLVGGHVPLSADALASQMELHRGGKVRILAVSGMRRNASLPDVPTAHEAGIDAFDHANASYSAFVPAGTPAPVVQRLERAFVAAMQQPQVRSAMTRAGLEATGLPGAAVKRMLSEERDFWRPLVQASGFRSDE</sequence>
<organism evidence="3 4">
    <name type="scientific">Variovorax soli</name>
    <dbReference type="NCBI Taxonomy" id="376815"/>
    <lineage>
        <taxon>Bacteria</taxon>
        <taxon>Pseudomonadati</taxon>
        <taxon>Pseudomonadota</taxon>
        <taxon>Betaproteobacteria</taxon>
        <taxon>Burkholderiales</taxon>
        <taxon>Comamonadaceae</taxon>
        <taxon>Variovorax</taxon>
    </lineage>
</organism>
<dbReference type="Proteomes" id="UP001184230">
    <property type="component" value="Unassembled WGS sequence"/>
</dbReference>
<keyword evidence="3" id="KW-0675">Receptor</keyword>
<dbReference type="Gene3D" id="3.40.190.10">
    <property type="entry name" value="Periplasmic binding protein-like II"/>
    <property type="match status" value="1"/>
</dbReference>
<feature type="chain" id="PRO_5046432082" evidence="2">
    <location>
        <begin position="29"/>
        <end position="332"/>
    </location>
</feature>
<keyword evidence="2" id="KW-0732">Signal</keyword>
<dbReference type="Gene3D" id="3.40.190.150">
    <property type="entry name" value="Bordetella uptake gene, domain 1"/>
    <property type="match status" value="1"/>
</dbReference>
<reference evidence="3 4" key="1">
    <citation type="submission" date="2023-07" db="EMBL/GenBank/DDBJ databases">
        <title>Sorghum-associated microbial communities from plants grown in Nebraska, USA.</title>
        <authorList>
            <person name="Schachtman D."/>
        </authorList>
    </citation>
    <scope>NUCLEOTIDE SEQUENCE [LARGE SCALE GENOMIC DNA]</scope>
    <source>
        <strain evidence="3 4">DS1781</strain>
    </source>
</reference>
<dbReference type="PANTHER" id="PTHR42928">
    <property type="entry name" value="TRICARBOXYLATE-BINDING PROTEIN"/>
    <property type="match status" value="1"/>
</dbReference>
<evidence type="ECO:0000256" key="2">
    <source>
        <dbReference type="SAM" id="SignalP"/>
    </source>
</evidence>
<dbReference type="PIRSF" id="PIRSF017082">
    <property type="entry name" value="YflP"/>
    <property type="match status" value="1"/>
</dbReference>
<dbReference type="Pfam" id="PF03401">
    <property type="entry name" value="TctC"/>
    <property type="match status" value="1"/>
</dbReference>
<dbReference type="EMBL" id="JAVDRF010000004">
    <property type="protein sequence ID" value="MDR6536393.1"/>
    <property type="molecule type" value="Genomic_DNA"/>
</dbReference>
<protein>
    <submittedName>
        <fullName evidence="3">Tripartite-type tricarboxylate transporter receptor subunit TctC</fullName>
    </submittedName>
</protein>
<keyword evidence="4" id="KW-1185">Reference proteome</keyword>
<dbReference type="RefSeq" id="WP_309901363.1">
    <property type="nucleotide sequence ID" value="NZ_JAVDRF010000004.1"/>
</dbReference>
<evidence type="ECO:0000313" key="4">
    <source>
        <dbReference type="Proteomes" id="UP001184230"/>
    </source>
</evidence>
<gene>
    <name evidence="3" type="ORF">J2739_002166</name>
</gene>
<dbReference type="InterPro" id="IPR005064">
    <property type="entry name" value="BUG"/>
</dbReference>
<evidence type="ECO:0000313" key="3">
    <source>
        <dbReference type="EMBL" id="MDR6536393.1"/>
    </source>
</evidence>
<dbReference type="InterPro" id="IPR042100">
    <property type="entry name" value="Bug_dom1"/>
</dbReference>
<feature type="signal peptide" evidence="2">
    <location>
        <begin position="1"/>
        <end position="28"/>
    </location>
</feature>